<feature type="region of interest" description="Disordered" evidence="1">
    <location>
        <begin position="1"/>
        <end position="20"/>
    </location>
</feature>
<dbReference type="EMBL" id="JAUSVK010000001">
    <property type="protein sequence ID" value="MDQ0392637.1"/>
    <property type="molecule type" value="Genomic_DNA"/>
</dbReference>
<dbReference type="Proteomes" id="UP001237448">
    <property type="component" value="Unassembled WGS sequence"/>
</dbReference>
<gene>
    <name evidence="2" type="ORF">J3R73_002429</name>
</gene>
<reference evidence="2 3" key="1">
    <citation type="submission" date="2023-07" db="EMBL/GenBank/DDBJ databases">
        <title>Genomic Encyclopedia of Type Strains, Phase IV (KMG-IV): sequencing the most valuable type-strain genomes for metagenomic binning, comparative biology and taxonomic classification.</title>
        <authorList>
            <person name="Goeker M."/>
        </authorList>
    </citation>
    <scope>NUCLEOTIDE SEQUENCE [LARGE SCALE GENOMIC DNA]</scope>
    <source>
        <strain evidence="2 3">DSM 5896</strain>
    </source>
</reference>
<accession>A0ABU0FDF4</accession>
<evidence type="ECO:0000256" key="1">
    <source>
        <dbReference type="SAM" id="MobiDB-lite"/>
    </source>
</evidence>
<proteinExistence type="predicted"/>
<name>A0ABU0FDF4_9HYPH</name>
<keyword evidence="3" id="KW-1185">Reference proteome</keyword>
<dbReference type="RefSeq" id="WP_307426821.1">
    <property type="nucleotide sequence ID" value="NZ_JAUSVK010000001.1"/>
</dbReference>
<comment type="caution">
    <text evidence="2">The sequence shown here is derived from an EMBL/GenBank/DDBJ whole genome shotgun (WGS) entry which is preliminary data.</text>
</comment>
<organism evidence="2 3">
    <name type="scientific">Labrys monachus</name>
    <dbReference type="NCBI Taxonomy" id="217067"/>
    <lineage>
        <taxon>Bacteria</taxon>
        <taxon>Pseudomonadati</taxon>
        <taxon>Pseudomonadota</taxon>
        <taxon>Alphaproteobacteria</taxon>
        <taxon>Hyphomicrobiales</taxon>
        <taxon>Xanthobacteraceae</taxon>
        <taxon>Labrys</taxon>
    </lineage>
</organism>
<sequence length="109" mass="12445">MVLASRETDTRHGLPGSSEALASRAAESTLASRFLSCFLYAISRTAAIGFWCHYMFGLERDQQHEDERWRSITVFRVLKDRYTGRATGEVIYLGYDRDTGTLFETEAPR</sequence>
<feature type="compositionally biased region" description="Basic and acidic residues" evidence="1">
    <location>
        <begin position="1"/>
        <end position="12"/>
    </location>
</feature>
<evidence type="ECO:0000313" key="3">
    <source>
        <dbReference type="Proteomes" id="UP001237448"/>
    </source>
</evidence>
<evidence type="ECO:0000313" key="2">
    <source>
        <dbReference type="EMBL" id="MDQ0392637.1"/>
    </source>
</evidence>
<protein>
    <submittedName>
        <fullName evidence="2">Uncharacterized protein</fullName>
    </submittedName>
</protein>